<feature type="compositionally biased region" description="Pro residues" evidence="13">
    <location>
        <begin position="984"/>
        <end position="999"/>
    </location>
</feature>
<dbReference type="PROSITE" id="PS50011">
    <property type="entry name" value="PROTEIN_KINASE_DOM"/>
    <property type="match status" value="1"/>
</dbReference>
<feature type="region of interest" description="Disordered" evidence="13">
    <location>
        <begin position="955"/>
        <end position="1105"/>
    </location>
</feature>
<feature type="domain" description="Protein kinase" evidence="14">
    <location>
        <begin position="216"/>
        <end position="474"/>
    </location>
</feature>
<evidence type="ECO:0000256" key="10">
    <source>
        <dbReference type="ARBA" id="ARBA00022840"/>
    </source>
</evidence>
<dbReference type="Pfam" id="PF24889">
    <property type="entry name" value="CCTL2_WNK"/>
    <property type="match status" value="1"/>
</dbReference>
<feature type="compositionally biased region" description="Polar residues" evidence="13">
    <location>
        <begin position="1494"/>
        <end position="1508"/>
    </location>
</feature>
<feature type="compositionally biased region" description="Polar residues" evidence="13">
    <location>
        <begin position="1059"/>
        <end position="1070"/>
    </location>
</feature>
<evidence type="ECO:0000256" key="11">
    <source>
        <dbReference type="ARBA" id="ARBA00047899"/>
    </source>
</evidence>
<keyword evidence="9 15" id="KW-0418">Kinase</keyword>
<dbReference type="GO" id="GO:0005737">
    <property type="term" value="C:cytoplasm"/>
    <property type="evidence" value="ECO:0007669"/>
    <property type="project" value="UniProtKB-SubCell"/>
</dbReference>
<dbReference type="InterPro" id="IPR056865">
    <property type="entry name" value="CCTL2_WNK"/>
</dbReference>
<keyword evidence="6" id="KW-0597">Phosphoprotein</keyword>
<sequence>MSESFKDKMVKFLSPASKNTNGSNSDTQLGERIGPEVRRRHHTMERDSKAEHRFVRRSVVCDSNATALELPSKNFFLNVPLDLSTISTDVVADEVKITAQTETLMLNDGPTVEKVEGAKDAVHEEIVAEQRPTLSASQAVETKKEPCLEPHIKTSEQESDSNIGIKQENDKEEDEEAKTKAPVDSGQQRGTEKKDQEDIEEVETKAVGTSPDGRFLKFDIEIGRGSFKTVYKGLDTETTVEVAWCELQDRKLSKSERQRFKEEAGMLKGLQHPNIVRFYDSWEAPCKGRKCIVLVTELMTSGTLKTYLKRFKEMKIKVLRSWCRQILKGLHFLHTRSPPIIHRDLKCDNIFITGPTGSVKIGDLGLATLKRASFAKSVIGTPEFMAPEMYEEKYDESVDVYAFGMCMLEMATSEYPYSECQNAAQIYRRVTSGVKPGSFDKVAIPEVKEIIEGCIRQNKDERYSIKDLLNHAFFQEETGVRVELAEEDDGEMVAIKLWLRIEDVKKLKGKYKDNEAIEFSFDIHKDVPEDVAQEMVDSGYVCDGDHKTMAKAIKDRVALICRKREQRKLVREEQEKRKQEEERGQQPPSELPPGHSSATKPPMSTLTPVPIETEEPEGEQHHLPGASVSSASNAESQYSLTASESHPVQPVLPSYSVMQPEQQPQTSVTQPNPSSQLSQQHSVQPHSLSQVPSSQGGSSQTLGPVSHLEYSSPQQTTLPASVQPSIPQQHNQSPLDAAPQTSTQSPPLHGSQVVQVPLSLSQSPDQTQPMLIPPSAESGLSDAASGLSDGNEGKHGSSSTKRYQRRSVRSRSRHDKSAKPKLVVLNISNIGDRVAECQLETHNRKMVTFKFDLDGDNPEEIAQIMVQSDFILESERESFIDQVQEVIDMADEKREASKGGHSQVLNDVNQQIPEIASPNLPGLPPSMAAQVVHSAGRRFIVSPVPEARLRESFFGSSSASTSFGEDLTVSDTAPANHTQQGQTVPPPNTSQPSILPPQPVYQGPVAGAQNTPATVPVGSTSPPTSAQTGRTSPSLAPPDQTITQRRTSLPTPTIPYQLPESSINVPTSVGEQLPAPAHTPTPMPVVASSQCGESEGETQGKGTPGIEDILALDKKLRSLFHDQGSSSGSSAQPDPSGDVAPTSSPPNTINSPPPGLASTAGHIVPTSLSLSSSGHFTPGMFASQSQGSPATVQVQTNQVDPGVPRVQTPLSGPQEGLTTVENKQPVTPPTGEGFRLGRFQVSVATDQVVDGASCQNAMTSSSSSSPSSSSSSSTTTSSSSSTVSSPESTLHKNQTLISPGHDPSESIATPASAPSSAAVTATVGRFQVTSGSDVKVGRFSITPAGKENAGSKDEQDVGVPSVPTAQPNSQGLLSSDDSEPEDEAFKNEIRQLRERHMTEIQALQNKQKTELDELYARMGKTRPSMVSSPVAVAGGRRRLIKSKSNKSSRSGSTHSSPHQQGDKHNKQASVSQSTAANVSDLLTTLAQDVHSEGPNITNKLENGSSQAANLPRKGTFTDDLHQLVDDFARDAMSLAQGKKNGKQTSQSLD</sequence>
<keyword evidence="5" id="KW-0723">Serine/threonine-protein kinase</keyword>
<protein>
    <recommendedName>
        <fullName evidence="3">non-specific serine/threonine protein kinase</fullName>
        <ecNumber evidence="3">2.7.11.1</ecNumber>
    </recommendedName>
</protein>
<feature type="compositionally biased region" description="Polar residues" evidence="13">
    <location>
        <begin position="1008"/>
        <end position="1051"/>
    </location>
</feature>
<feature type="compositionally biased region" description="Basic and acidic residues" evidence="13">
    <location>
        <begin position="141"/>
        <end position="156"/>
    </location>
</feature>
<dbReference type="InterPro" id="IPR024678">
    <property type="entry name" value="Kinase_OSR1/WNK_CCT"/>
</dbReference>
<feature type="compositionally biased region" description="Low complexity" evidence="13">
    <location>
        <begin position="1308"/>
        <end position="1319"/>
    </location>
</feature>
<dbReference type="Gene3D" id="3.30.200.20">
    <property type="entry name" value="Phosphorylase Kinase, domain 1"/>
    <property type="match status" value="1"/>
</dbReference>
<feature type="compositionally biased region" description="Polar residues" evidence="13">
    <location>
        <begin position="709"/>
        <end position="769"/>
    </location>
</feature>
<feature type="compositionally biased region" description="Polar residues" evidence="13">
    <location>
        <begin position="1166"/>
        <end position="1175"/>
    </location>
</feature>
<feature type="region of interest" description="Disordered" evidence="13">
    <location>
        <begin position="1417"/>
        <end position="1514"/>
    </location>
</feature>
<evidence type="ECO:0000256" key="2">
    <source>
        <dbReference type="ARBA" id="ARBA00004496"/>
    </source>
</evidence>
<dbReference type="InterPro" id="IPR011009">
    <property type="entry name" value="Kinase-like_dom_sf"/>
</dbReference>
<comment type="caution">
    <text evidence="15">The sequence shown here is derived from an EMBL/GenBank/DDBJ whole genome shotgun (WGS) entry which is preliminary data.</text>
</comment>
<evidence type="ECO:0000256" key="9">
    <source>
        <dbReference type="ARBA" id="ARBA00022777"/>
    </source>
</evidence>
<dbReference type="InterPro" id="IPR008271">
    <property type="entry name" value="Ser/Thr_kinase_AS"/>
</dbReference>
<dbReference type="SUPFAM" id="SSF56112">
    <property type="entry name" value="Protein kinase-like (PK-like)"/>
    <property type="match status" value="1"/>
</dbReference>
<feature type="compositionally biased region" description="Polar residues" evidence="13">
    <location>
        <begin position="1467"/>
        <end position="1486"/>
    </location>
</feature>
<feature type="compositionally biased region" description="Low complexity" evidence="13">
    <location>
        <begin position="1122"/>
        <end position="1150"/>
    </location>
</feature>
<feature type="region of interest" description="Disordered" evidence="13">
    <location>
        <begin position="1254"/>
        <end position="1319"/>
    </location>
</feature>
<evidence type="ECO:0000259" key="14">
    <source>
        <dbReference type="PROSITE" id="PS50011"/>
    </source>
</evidence>
<dbReference type="GO" id="GO:0005524">
    <property type="term" value="F:ATP binding"/>
    <property type="evidence" value="ECO:0007669"/>
    <property type="project" value="UniProtKB-KW"/>
</dbReference>
<feature type="compositionally biased region" description="Low complexity" evidence="13">
    <location>
        <begin position="1447"/>
        <end position="1456"/>
    </location>
</feature>
<comment type="subcellular location">
    <subcellularLocation>
        <location evidence="2">Cytoplasm</location>
    </subcellularLocation>
</comment>
<feature type="compositionally biased region" description="Low complexity" evidence="13">
    <location>
        <begin position="1259"/>
        <end position="1288"/>
    </location>
</feature>
<feature type="compositionally biased region" description="Low complexity" evidence="13">
    <location>
        <begin position="687"/>
        <end position="700"/>
    </location>
</feature>
<feature type="region of interest" description="Disordered" evidence="13">
    <location>
        <begin position="127"/>
        <end position="203"/>
    </location>
</feature>
<comment type="catalytic activity">
    <reaction evidence="11">
        <text>L-threonyl-[protein] + ATP = O-phospho-L-threonyl-[protein] + ADP + H(+)</text>
        <dbReference type="Rhea" id="RHEA:46608"/>
        <dbReference type="Rhea" id="RHEA-COMP:11060"/>
        <dbReference type="Rhea" id="RHEA-COMP:11605"/>
        <dbReference type="ChEBI" id="CHEBI:15378"/>
        <dbReference type="ChEBI" id="CHEBI:30013"/>
        <dbReference type="ChEBI" id="CHEBI:30616"/>
        <dbReference type="ChEBI" id="CHEBI:61977"/>
        <dbReference type="ChEBI" id="CHEBI:456216"/>
        <dbReference type="EC" id="2.7.11.1"/>
    </reaction>
</comment>
<feature type="compositionally biased region" description="Polar residues" evidence="13">
    <location>
        <begin position="1182"/>
        <end position="1199"/>
    </location>
</feature>
<evidence type="ECO:0000256" key="13">
    <source>
        <dbReference type="SAM" id="MobiDB-lite"/>
    </source>
</evidence>
<evidence type="ECO:0000256" key="6">
    <source>
        <dbReference type="ARBA" id="ARBA00022553"/>
    </source>
</evidence>
<feature type="compositionally biased region" description="Polar residues" evidence="13">
    <location>
        <begin position="596"/>
        <end position="607"/>
    </location>
</feature>
<evidence type="ECO:0000256" key="4">
    <source>
        <dbReference type="ARBA" id="ARBA00022490"/>
    </source>
</evidence>
<dbReference type="CDD" id="cd14030">
    <property type="entry name" value="STKc_WNK1"/>
    <property type="match status" value="1"/>
</dbReference>
<dbReference type="InterPro" id="IPR050588">
    <property type="entry name" value="WNK_Ser-Thr_kinase"/>
</dbReference>
<reference evidence="15" key="1">
    <citation type="submission" date="2020-07" db="EMBL/GenBank/DDBJ databases">
        <title>Clarias magur genome sequencing, assembly and annotation.</title>
        <authorList>
            <person name="Kushwaha B."/>
            <person name="Kumar R."/>
            <person name="Das P."/>
            <person name="Joshi C.G."/>
            <person name="Kumar D."/>
            <person name="Nagpure N.S."/>
            <person name="Pandey M."/>
            <person name="Agarwal S."/>
            <person name="Srivastava S."/>
            <person name="Singh M."/>
            <person name="Sahoo L."/>
            <person name="Jayasankar P."/>
            <person name="Meher P.K."/>
            <person name="Koringa P.G."/>
            <person name="Iquebal M.A."/>
            <person name="Das S.P."/>
            <person name="Bit A."/>
            <person name="Patnaik S."/>
            <person name="Patel N."/>
            <person name="Shah T.M."/>
            <person name="Hinsu A."/>
            <person name="Jena J.K."/>
        </authorList>
    </citation>
    <scope>NUCLEOTIDE SEQUENCE</scope>
    <source>
        <strain evidence="15">CIFAMagur01</strain>
        <tissue evidence="15">Testis</tissue>
    </source>
</reference>
<dbReference type="Proteomes" id="UP000727407">
    <property type="component" value="Unassembled WGS sequence"/>
</dbReference>
<keyword evidence="10" id="KW-0067">ATP-binding</keyword>
<evidence type="ECO:0000256" key="3">
    <source>
        <dbReference type="ARBA" id="ARBA00012513"/>
    </source>
</evidence>
<feature type="region of interest" description="Disordered" evidence="13">
    <location>
        <begin position="13"/>
        <end position="33"/>
    </location>
</feature>
<feature type="region of interest" description="Disordered" evidence="13">
    <location>
        <begin position="1342"/>
        <end position="1386"/>
    </location>
</feature>
<feature type="region of interest" description="Disordered" evidence="13">
    <location>
        <begin position="569"/>
        <end position="820"/>
    </location>
</feature>
<feature type="compositionally biased region" description="Low complexity" evidence="13">
    <location>
        <begin position="955"/>
        <end position="964"/>
    </location>
</feature>
<organism evidence="15 16">
    <name type="scientific">Clarias magur</name>
    <name type="common">Asian catfish</name>
    <name type="synonym">Macropteronotus magur</name>
    <dbReference type="NCBI Taxonomy" id="1594786"/>
    <lineage>
        <taxon>Eukaryota</taxon>
        <taxon>Metazoa</taxon>
        <taxon>Chordata</taxon>
        <taxon>Craniata</taxon>
        <taxon>Vertebrata</taxon>
        <taxon>Euteleostomi</taxon>
        <taxon>Actinopterygii</taxon>
        <taxon>Neopterygii</taxon>
        <taxon>Teleostei</taxon>
        <taxon>Ostariophysi</taxon>
        <taxon>Siluriformes</taxon>
        <taxon>Clariidae</taxon>
        <taxon>Clarias</taxon>
    </lineage>
</organism>
<feature type="compositionally biased region" description="Basic residues" evidence="13">
    <location>
        <begin position="1435"/>
        <end position="1446"/>
    </location>
</feature>
<feature type="compositionally biased region" description="Polar residues" evidence="13">
    <location>
        <begin position="1208"/>
        <end position="1225"/>
    </location>
</feature>
<dbReference type="Pfam" id="PF12202">
    <property type="entry name" value="OSR1_C"/>
    <property type="match status" value="1"/>
</dbReference>
<dbReference type="Gene3D" id="3.10.20.90">
    <property type="entry name" value="Phosphatidylinositol 3-kinase Catalytic Subunit, Chain A, domain 1"/>
    <property type="match status" value="2"/>
</dbReference>
<keyword evidence="7" id="KW-0808">Transferase</keyword>
<proteinExistence type="predicted"/>
<feature type="compositionally biased region" description="Basic residues" evidence="13">
    <location>
        <begin position="802"/>
        <end position="816"/>
    </location>
</feature>
<feature type="region of interest" description="Disordered" evidence="13">
    <location>
        <begin position="1121"/>
        <end position="1234"/>
    </location>
</feature>
<name>A0A8J4TSL3_CLAMG</name>
<dbReference type="FunFam" id="1.10.510.10:FF:000006">
    <property type="entry name" value="Serine/threonine-protein kinase WNK1 isoform 2"/>
    <property type="match status" value="1"/>
</dbReference>
<dbReference type="GO" id="GO:0004674">
    <property type="term" value="F:protein serine/threonine kinase activity"/>
    <property type="evidence" value="ECO:0007669"/>
    <property type="project" value="UniProtKB-KW"/>
</dbReference>
<evidence type="ECO:0000313" key="15">
    <source>
        <dbReference type="EMBL" id="KAF5895453.1"/>
    </source>
</evidence>
<dbReference type="FunFam" id="3.10.20.90:FF:000012">
    <property type="entry name" value="Serine/threonine-protein kinase WNK1 isoform 2"/>
    <property type="match status" value="1"/>
</dbReference>
<feature type="compositionally biased region" description="Polar residues" evidence="13">
    <location>
        <begin position="16"/>
        <end position="28"/>
    </location>
</feature>
<dbReference type="PROSITE" id="PS00108">
    <property type="entry name" value="PROTEIN_KINASE_ST"/>
    <property type="match status" value="1"/>
</dbReference>
<feature type="compositionally biased region" description="Polar residues" evidence="13">
    <location>
        <begin position="656"/>
        <end position="686"/>
    </location>
</feature>
<feature type="compositionally biased region" description="Polar residues" evidence="13">
    <location>
        <begin position="969"/>
        <end position="983"/>
    </location>
</feature>
<evidence type="ECO:0000256" key="8">
    <source>
        <dbReference type="ARBA" id="ARBA00022741"/>
    </source>
</evidence>
<dbReference type="Pfam" id="PF00069">
    <property type="entry name" value="Pkinase"/>
    <property type="match status" value="1"/>
</dbReference>
<dbReference type="InterPro" id="IPR000719">
    <property type="entry name" value="Prot_kinase_dom"/>
</dbReference>
<feature type="non-terminal residue" evidence="15">
    <location>
        <position position="1549"/>
    </location>
</feature>
<feature type="compositionally biased region" description="Basic and acidic residues" evidence="13">
    <location>
        <begin position="569"/>
        <end position="584"/>
    </location>
</feature>
<dbReference type="PANTHER" id="PTHR13902">
    <property type="entry name" value="SERINE/THREONINE-PROTEIN KINASE WNK WITH NO LYSINE -RELATED"/>
    <property type="match status" value="1"/>
</dbReference>
<dbReference type="EC" id="2.7.11.1" evidence="3"/>
<dbReference type="EMBL" id="QNUK01000321">
    <property type="protein sequence ID" value="KAF5895453.1"/>
    <property type="molecule type" value="Genomic_DNA"/>
</dbReference>
<keyword evidence="4" id="KW-0963">Cytoplasm</keyword>
<keyword evidence="8" id="KW-0547">Nucleotide-binding</keyword>
<dbReference type="Gene3D" id="1.10.510.10">
    <property type="entry name" value="Transferase(Phosphotransferase) domain 1"/>
    <property type="match status" value="1"/>
</dbReference>
<keyword evidence="16" id="KW-1185">Reference proteome</keyword>
<feature type="compositionally biased region" description="Polar residues" evidence="13">
    <location>
        <begin position="627"/>
        <end position="646"/>
    </location>
</feature>
<dbReference type="FunFam" id="3.10.20.90:FF:000007">
    <property type="entry name" value="Serine/threonine-protein kinase WNK1 isoform 1"/>
    <property type="match status" value="1"/>
</dbReference>
<gene>
    <name evidence="15" type="ORF">DAT39_014820</name>
</gene>
<dbReference type="OrthoDB" id="4062651at2759"/>
<evidence type="ECO:0000256" key="5">
    <source>
        <dbReference type="ARBA" id="ARBA00022527"/>
    </source>
</evidence>
<evidence type="ECO:0000256" key="12">
    <source>
        <dbReference type="ARBA" id="ARBA00048679"/>
    </source>
</evidence>
<dbReference type="FunFam" id="3.30.200.20:FF:000494">
    <property type="entry name" value="serine/threonine-protein kinase WNK2 isoform X2"/>
    <property type="match status" value="1"/>
</dbReference>
<comment type="catalytic activity">
    <reaction evidence="12">
        <text>L-seryl-[protein] + ATP = O-phospho-L-seryl-[protein] + ADP + H(+)</text>
        <dbReference type="Rhea" id="RHEA:17989"/>
        <dbReference type="Rhea" id="RHEA-COMP:9863"/>
        <dbReference type="Rhea" id="RHEA-COMP:11604"/>
        <dbReference type="ChEBI" id="CHEBI:15378"/>
        <dbReference type="ChEBI" id="CHEBI:29999"/>
        <dbReference type="ChEBI" id="CHEBI:30616"/>
        <dbReference type="ChEBI" id="CHEBI:83421"/>
        <dbReference type="ChEBI" id="CHEBI:456216"/>
        <dbReference type="EC" id="2.7.11.1"/>
    </reaction>
</comment>
<accession>A0A8J4TSL3</accession>
<evidence type="ECO:0000256" key="1">
    <source>
        <dbReference type="ARBA" id="ARBA00001946"/>
    </source>
</evidence>
<dbReference type="SMART" id="SM00220">
    <property type="entry name" value="S_TKc"/>
    <property type="match status" value="1"/>
</dbReference>
<evidence type="ECO:0000256" key="7">
    <source>
        <dbReference type="ARBA" id="ARBA00022679"/>
    </source>
</evidence>
<feature type="compositionally biased region" description="Polar residues" evidence="13">
    <location>
        <begin position="1363"/>
        <end position="1375"/>
    </location>
</feature>
<comment type="cofactor">
    <cofactor evidence="1">
        <name>Mg(2+)</name>
        <dbReference type="ChEBI" id="CHEBI:18420"/>
    </cofactor>
</comment>
<evidence type="ECO:0000313" key="16">
    <source>
        <dbReference type="Proteomes" id="UP000727407"/>
    </source>
</evidence>